<protein>
    <submittedName>
        <fullName evidence="2">Uncharacterized protein</fullName>
    </submittedName>
</protein>
<dbReference type="EMBL" id="CADCUP010000063">
    <property type="protein sequence ID" value="CAA9380460.1"/>
    <property type="molecule type" value="Genomic_DNA"/>
</dbReference>
<organism evidence="2">
    <name type="scientific">uncultured Nocardioides sp</name>
    <dbReference type="NCBI Taxonomy" id="198441"/>
    <lineage>
        <taxon>Bacteria</taxon>
        <taxon>Bacillati</taxon>
        <taxon>Actinomycetota</taxon>
        <taxon>Actinomycetes</taxon>
        <taxon>Propionibacteriales</taxon>
        <taxon>Nocardioidaceae</taxon>
        <taxon>Nocardioides</taxon>
        <taxon>environmental samples</taxon>
    </lineage>
</organism>
<feature type="compositionally biased region" description="Basic and acidic residues" evidence="1">
    <location>
        <begin position="87"/>
        <end position="96"/>
    </location>
</feature>
<feature type="non-terminal residue" evidence="2">
    <location>
        <position position="1"/>
    </location>
</feature>
<proteinExistence type="predicted"/>
<accession>A0A6J4N7Y2</accession>
<dbReference type="AlphaFoldDB" id="A0A6J4N7Y2"/>
<evidence type="ECO:0000256" key="1">
    <source>
        <dbReference type="SAM" id="MobiDB-lite"/>
    </source>
</evidence>
<feature type="compositionally biased region" description="Basic residues" evidence="1">
    <location>
        <begin position="63"/>
        <end position="85"/>
    </location>
</feature>
<name>A0A6J4N7Y2_9ACTN</name>
<reference evidence="2" key="1">
    <citation type="submission" date="2020-02" db="EMBL/GenBank/DDBJ databases">
        <authorList>
            <person name="Meier V. D."/>
        </authorList>
    </citation>
    <scope>NUCLEOTIDE SEQUENCE</scope>
    <source>
        <strain evidence="2">AVDCRST_MAG06</strain>
    </source>
</reference>
<evidence type="ECO:0000313" key="2">
    <source>
        <dbReference type="EMBL" id="CAA9380460.1"/>
    </source>
</evidence>
<feature type="region of interest" description="Disordered" evidence="1">
    <location>
        <begin position="1"/>
        <end position="115"/>
    </location>
</feature>
<sequence length="115" mass="12131">ERRTTPRPAAPPRLRPPARGIAGGPHQDARPRRRRDCPGLREGARRPALGGPGAGATPPAAARRCRAQRRRPAGRHAGGRARAAHRLSGDPPDRGPADQSPLARRPDQPGAAAQV</sequence>
<feature type="compositionally biased region" description="Basic and acidic residues" evidence="1">
    <location>
        <begin position="36"/>
        <end position="45"/>
    </location>
</feature>
<feature type="non-terminal residue" evidence="2">
    <location>
        <position position="115"/>
    </location>
</feature>
<gene>
    <name evidence="2" type="ORF">AVDCRST_MAG06-895</name>
</gene>